<dbReference type="PANTHER" id="PTHR43272">
    <property type="entry name" value="LONG-CHAIN-FATTY-ACID--COA LIGASE"/>
    <property type="match status" value="1"/>
</dbReference>
<proteinExistence type="predicted"/>
<comment type="caution">
    <text evidence="1">The sequence shown here is derived from an EMBL/GenBank/DDBJ whole genome shotgun (WGS) entry which is preliminary data.</text>
</comment>
<dbReference type="AlphaFoldDB" id="A0A168FTS8"/>
<dbReference type="Gene3D" id="3.40.50.12780">
    <property type="entry name" value="N-terminal domain of ligase-like"/>
    <property type="match status" value="1"/>
</dbReference>
<keyword evidence="1" id="KW-0436">Ligase</keyword>
<gene>
    <name evidence="1" type="ORF">LEL_07595</name>
</gene>
<sequence>MSNILETLDAGLTGLFGQWNGYSTGLVTVLVAILGYRILHATDPDVHPILLARQSTPSNVRNEGESAVYRSPLAPHGMPLNSGLNVKSAGASKWSRGRDGDLRDIWRKVVQGGDAGAKGKLLTVHGSQNVEEHNLDDVTRQINLIGQHISDQGGIRVAIYLPNSIELLAALFACAFSKNLTAVLIPFGVPEDQLVSMLRRSAVDTVITATGEFPFDAVVKAYHGLRQLIWVVDQGSAHMDWNEVPEGIGGSVSVATWQDIVRDAPADAGRALQAAAEGKDSESAVGDLVTFWQSGKPDAQKQEMVRFTQANLVSGIAGQLAAIPTKARLTNADLFLPADALTNINTLIITFAALYSNSSVALNSAAGPRAAGLDVATQGIAPTVIVASPAVLLQTHSRAMAKLPSPLGTLAHSLSKRKLVNEGVMATANALSAFATAAKPALGTTPGQLRLIYTADRAGSQQTPGLSPGVLTDLRILTGARIVYALAAAKVAGAVAQTAFYDYRAEVGDKKGHFGSPTSSVEVILRDSGSHKTTDEHVEGEIFVKGPCVSGGEAGLGVAAVIRDDNTLAFA</sequence>
<name>A0A168FTS8_CORDF</name>
<evidence type="ECO:0000313" key="2">
    <source>
        <dbReference type="Proteomes" id="UP000076881"/>
    </source>
</evidence>
<keyword evidence="2" id="KW-1185">Reference proteome</keyword>
<dbReference type="Proteomes" id="UP000076881">
    <property type="component" value="Unassembled WGS sequence"/>
</dbReference>
<evidence type="ECO:0000313" key="1">
    <source>
        <dbReference type="EMBL" id="OAA75607.1"/>
    </source>
</evidence>
<dbReference type="SUPFAM" id="SSF56801">
    <property type="entry name" value="Acetyl-CoA synthetase-like"/>
    <property type="match status" value="1"/>
</dbReference>
<dbReference type="GO" id="GO:0016020">
    <property type="term" value="C:membrane"/>
    <property type="evidence" value="ECO:0007669"/>
    <property type="project" value="TreeGrafter"/>
</dbReference>
<accession>A0A168FTS8</accession>
<organism evidence="1 2">
    <name type="scientific">Akanthomyces lecanii RCEF 1005</name>
    <dbReference type="NCBI Taxonomy" id="1081108"/>
    <lineage>
        <taxon>Eukaryota</taxon>
        <taxon>Fungi</taxon>
        <taxon>Dikarya</taxon>
        <taxon>Ascomycota</taxon>
        <taxon>Pezizomycotina</taxon>
        <taxon>Sordariomycetes</taxon>
        <taxon>Hypocreomycetidae</taxon>
        <taxon>Hypocreales</taxon>
        <taxon>Cordycipitaceae</taxon>
        <taxon>Akanthomyces</taxon>
        <taxon>Cordyceps confragosa</taxon>
    </lineage>
</organism>
<dbReference type="OrthoDB" id="4138492at2759"/>
<dbReference type="EMBL" id="AZHF01000005">
    <property type="protein sequence ID" value="OAA75607.1"/>
    <property type="molecule type" value="Genomic_DNA"/>
</dbReference>
<protein>
    <submittedName>
        <fullName evidence="1">AMP-dependent synthetase/ligase</fullName>
    </submittedName>
</protein>
<dbReference type="STRING" id="1081108.A0A168FTS8"/>
<dbReference type="GO" id="GO:0004467">
    <property type="term" value="F:long-chain fatty acid-CoA ligase activity"/>
    <property type="evidence" value="ECO:0007669"/>
    <property type="project" value="TreeGrafter"/>
</dbReference>
<dbReference type="InterPro" id="IPR042099">
    <property type="entry name" value="ANL_N_sf"/>
</dbReference>
<dbReference type="GO" id="GO:0005783">
    <property type="term" value="C:endoplasmic reticulum"/>
    <property type="evidence" value="ECO:0007669"/>
    <property type="project" value="TreeGrafter"/>
</dbReference>
<dbReference type="PANTHER" id="PTHR43272:SF11">
    <property type="entry name" value="AMP-DEPENDENT SYNTHETASE_LIGASE DOMAIN-CONTAINING PROTEIN"/>
    <property type="match status" value="1"/>
</dbReference>
<reference evidence="1 2" key="1">
    <citation type="journal article" date="2016" name="Genome Biol. Evol.">
        <title>Divergent and convergent evolution of fungal pathogenicity.</title>
        <authorList>
            <person name="Shang Y."/>
            <person name="Xiao G."/>
            <person name="Zheng P."/>
            <person name="Cen K."/>
            <person name="Zhan S."/>
            <person name="Wang C."/>
        </authorList>
    </citation>
    <scope>NUCLEOTIDE SEQUENCE [LARGE SCALE GENOMIC DNA]</scope>
    <source>
        <strain evidence="1 2">RCEF 1005</strain>
    </source>
</reference>